<dbReference type="Pfam" id="PF00012">
    <property type="entry name" value="HSP70"/>
    <property type="match status" value="1"/>
</dbReference>
<dbReference type="PANTHER" id="PTHR42749">
    <property type="entry name" value="CELL SHAPE-DETERMINING PROTEIN MREB"/>
    <property type="match status" value="1"/>
</dbReference>
<organism evidence="7 8">
    <name type="scientific">Dactylosporangium cerinum</name>
    <dbReference type="NCBI Taxonomy" id="1434730"/>
    <lineage>
        <taxon>Bacteria</taxon>
        <taxon>Bacillati</taxon>
        <taxon>Actinomycetota</taxon>
        <taxon>Actinomycetes</taxon>
        <taxon>Micromonosporales</taxon>
        <taxon>Micromonosporaceae</taxon>
        <taxon>Dactylosporangium</taxon>
    </lineage>
</organism>
<dbReference type="PANTHER" id="PTHR42749:SF1">
    <property type="entry name" value="CELL SHAPE-DETERMINING PROTEIN MREB"/>
    <property type="match status" value="1"/>
</dbReference>
<evidence type="ECO:0000256" key="6">
    <source>
        <dbReference type="SAM" id="MobiDB-lite"/>
    </source>
</evidence>
<comment type="caution">
    <text evidence="7">The sequence shown here is derived from an EMBL/GenBank/DDBJ whole genome shotgun (WGS) entry which is preliminary data.</text>
</comment>
<dbReference type="InterPro" id="IPR018181">
    <property type="entry name" value="Heat_shock_70_CS"/>
</dbReference>
<dbReference type="PRINTS" id="PR00301">
    <property type="entry name" value="HEATSHOCK70"/>
</dbReference>
<evidence type="ECO:0000256" key="5">
    <source>
        <dbReference type="ARBA" id="ARBA00023186"/>
    </source>
</evidence>
<feature type="region of interest" description="Disordered" evidence="6">
    <location>
        <begin position="359"/>
        <end position="388"/>
    </location>
</feature>
<keyword evidence="3" id="KW-0067">ATP-binding</keyword>
<evidence type="ECO:0000313" key="7">
    <source>
        <dbReference type="EMBL" id="MFC4998942.1"/>
    </source>
</evidence>
<dbReference type="InterPro" id="IPR043129">
    <property type="entry name" value="ATPase_NBD"/>
</dbReference>
<accession>A0ABV9VSE4</accession>
<evidence type="ECO:0000313" key="8">
    <source>
        <dbReference type="Proteomes" id="UP001595912"/>
    </source>
</evidence>
<evidence type="ECO:0000256" key="2">
    <source>
        <dbReference type="ARBA" id="ARBA00022741"/>
    </source>
</evidence>
<reference evidence="8" key="1">
    <citation type="journal article" date="2019" name="Int. J. Syst. Evol. Microbiol.">
        <title>The Global Catalogue of Microorganisms (GCM) 10K type strain sequencing project: providing services to taxonomists for standard genome sequencing and annotation.</title>
        <authorList>
            <consortium name="The Broad Institute Genomics Platform"/>
            <consortium name="The Broad Institute Genome Sequencing Center for Infectious Disease"/>
            <person name="Wu L."/>
            <person name="Ma J."/>
        </authorList>
    </citation>
    <scope>NUCLEOTIDE SEQUENCE [LARGE SCALE GENOMIC DNA]</scope>
    <source>
        <strain evidence="8">CGMCC 4.7152</strain>
    </source>
</reference>
<evidence type="ECO:0000256" key="4">
    <source>
        <dbReference type="ARBA" id="ARBA00023016"/>
    </source>
</evidence>
<keyword evidence="5" id="KW-0143">Chaperone</keyword>
<comment type="similarity">
    <text evidence="1">Belongs to the heat shock protein 70 family.</text>
</comment>
<dbReference type="PROSITE" id="PS01036">
    <property type="entry name" value="HSP70_3"/>
    <property type="match status" value="1"/>
</dbReference>
<dbReference type="Proteomes" id="UP001595912">
    <property type="component" value="Unassembled WGS sequence"/>
</dbReference>
<evidence type="ECO:0000256" key="1">
    <source>
        <dbReference type="ARBA" id="ARBA00007381"/>
    </source>
</evidence>
<dbReference type="InterPro" id="IPR013126">
    <property type="entry name" value="Hsp_70_fam"/>
</dbReference>
<gene>
    <name evidence="7" type="ORF">ACFPIJ_13990</name>
</gene>
<dbReference type="EMBL" id="JBHSIU010000014">
    <property type="protein sequence ID" value="MFC4998942.1"/>
    <property type="molecule type" value="Genomic_DNA"/>
</dbReference>
<evidence type="ECO:0000256" key="3">
    <source>
        <dbReference type="ARBA" id="ARBA00022840"/>
    </source>
</evidence>
<dbReference type="Gene3D" id="3.30.420.40">
    <property type="match status" value="2"/>
</dbReference>
<keyword evidence="4" id="KW-0346">Stress response</keyword>
<feature type="non-terminal residue" evidence="7">
    <location>
        <position position="388"/>
    </location>
</feature>
<feature type="compositionally biased region" description="Low complexity" evidence="6">
    <location>
        <begin position="359"/>
        <end position="382"/>
    </location>
</feature>
<dbReference type="SUPFAM" id="SSF53067">
    <property type="entry name" value="Actin-like ATPase domain"/>
    <property type="match status" value="2"/>
</dbReference>
<sequence length="388" mass="40550">MRSGFVLGIDFGTSNTVAVLAWPDGPVKPLLFDGSPLLRSAVYLDRSGGLVVGRDAVHSARLDPARYEPNPKRGIDHDVVLLGDAEVPVTDLVAAVLRRVLEEAHRTTGGVAPVSVALTHPAAWGPRRRRILLDAATAAGLTSVELVAEPIAAACAFLNQVRVPVAIGQSLVVYDLGAGTFDVSVVRREEAGFTIVATDGLADVGGLDVDAAVVGYFGAVYAADRAEDWQRLEHPAAAADRRARRQLWDDVQTAKELLSRSGSTVVYLSGLDTEATLGREQLDRLATVLLRRTADLTRIILQRVGIDAAATAGVFLVGGASRMPLVATLLHRIVGVPPLVVEQPELVVAEGSVLAVEARPPAEPVAAPEGASPVVASKAAASEGASPV</sequence>
<dbReference type="Gene3D" id="3.90.640.10">
    <property type="entry name" value="Actin, Chain A, domain 4"/>
    <property type="match status" value="1"/>
</dbReference>
<keyword evidence="2" id="KW-0547">Nucleotide-binding</keyword>
<name>A0ABV9VSE4_9ACTN</name>
<protein>
    <submittedName>
        <fullName evidence="7">Hsp70 family protein</fullName>
    </submittedName>
</protein>
<dbReference type="RefSeq" id="WP_380115215.1">
    <property type="nucleotide sequence ID" value="NZ_JBHSIU010000014.1"/>
</dbReference>
<keyword evidence="8" id="KW-1185">Reference proteome</keyword>
<proteinExistence type="inferred from homology"/>